<dbReference type="Proteomes" id="UP000675881">
    <property type="component" value="Unassembled WGS sequence"/>
</dbReference>
<gene>
    <name evidence="1" type="ORF">LSAA_214</name>
</gene>
<proteinExistence type="predicted"/>
<accession>A0A817FDP8</accession>
<name>A0A817FDP8_LEPSM</name>
<reference evidence="1" key="1">
    <citation type="submission" date="2021-02" db="EMBL/GenBank/DDBJ databases">
        <authorList>
            <person name="Bekaert M."/>
        </authorList>
    </citation>
    <scope>NUCLEOTIDE SEQUENCE</scope>
    <source>
        <strain evidence="1">IoA-00</strain>
    </source>
</reference>
<organism evidence="1 2">
    <name type="scientific">Lepeophtheirus salmonis</name>
    <name type="common">Salmon louse</name>
    <name type="synonym">Caligus salmonis</name>
    <dbReference type="NCBI Taxonomy" id="72036"/>
    <lineage>
        <taxon>Eukaryota</taxon>
        <taxon>Metazoa</taxon>
        <taxon>Ecdysozoa</taxon>
        <taxon>Arthropoda</taxon>
        <taxon>Crustacea</taxon>
        <taxon>Multicrustacea</taxon>
        <taxon>Hexanauplia</taxon>
        <taxon>Copepoda</taxon>
        <taxon>Siphonostomatoida</taxon>
        <taxon>Caligidae</taxon>
        <taxon>Lepeophtheirus</taxon>
    </lineage>
</organism>
<protein>
    <submittedName>
        <fullName evidence="1">(salmon louse) hypothetical protein</fullName>
    </submittedName>
</protein>
<dbReference type="AlphaFoldDB" id="A0A817FDP8"/>
<comment type="caution">
    <text evidence="1">The sequence shown here is derived from an EMBL/GenBank/DDBJ whole genome shotgun (WGS) entry which is preliminary data.</text>
</comment>
<sequence length="230" mass="26127">MSWVVMRTLYLSHPKNAWTRLILLLNPLNYEVIYTGEWSCEFSYGNPNSETTSQNLPYISQKPRHLISDMYEWINEIPPVPIYYLAETQARERTWKDLEESCFLRRHNRIGFSLPGKNKFGVMAGSVNTKSKAAKLTLFPDVMMSKSLKLKGFDVIEDSVISFDGTKINLTSLPLATMWATLSTQLSDLGTLIEYKQLKAQKYGSPTAIEAIKVHLSIDADVQISVKPLS</sequence>
<keyword evidence="2" id="KW-1185">Reference proteome</keyword>
<dbReference type="EMBL" id="CAJNVT010000067">
    <property type="protein sequence ID" value="CAF2744442.1"/>
    <property type="molecule type" value="Genomic_DNA"/>
</dbReference>
<evidence type="ECO:0000313" key="2">
    <source>
        <dbReference type="Proteomes" id="UP000675881"/>
    </source>
</evidence>
<evidence type="ECO:0000313" key="1">
    <source>
        <dbReference type="EMBL" id="CAF2744442.1"/>
    </source>
</evidence>